<sequence>MGLSGEWYVSCRLARGVCDCDCQTPLQNLELLILRENHIQTLPARAFAHLSNLMSLNLSYNEIKIIEQNAFAQLHKVKRIDLRGNLISRFRTVSRNSFFPRVPDDVGHAIENSVAIREGWALCSLPNLVELQLEDNPIHCDCDIAELLGCLASLTKVEGTCSSPEDFKNTEIAGFPECTSSLVGLMTQVQTSNVPFTVSSSNLPPYGASYEKEDYRHLFEEDGKAIPKSFSARHDPEEELEETENILEGKPTVFGETTSPSLTRIIWGSGINKEAEVIKVNKAYEITTTVVSEFFKDTHTGKENWTGAAVTEVNEAYEITTTDTDVPEKENWTEAEVTEVIQAHEISTTGVSEFFQDNSPVMKDRIEAEVTDVNQAHEINTTDITGFAQDNSPAMKNRTKAEVTEVNQTDEIYKSDIPEFAQEGSLVIENRTTLATASLGSAVGPEDCMFLSMAVSILAPELFTHQSQEPGATEHEVKDANDKNTAKINMSNPHFSEVRGSNQDPMPEAMMITESKAAKMVKANFYGTVAVDVMLAFFCHVFSQ</sequence>
<evidence type="ECO:0000256" key="1">
    <source>
        <dbReference type="ARBA" id="ARBA00022614"/>
    </source>
</evidence>
<dbReference type="PANTHER" id="PTHR24369:SF210">
    <property type="entry name" value="CHAOPTIN-RELATED"/>
    <property type="match status" value="1"/>
</dbReference>
<dbReference type="SMART" id="SM00369">
    <property type="entry name" value="LRR_TYP"/>
    <property type="match status" value="3"/>
</dbReference>
<dbReference type="GO" id="GO:0005886">
    <property type="term" value="C:plasma membrane"/>
    <property type="evidence" value="ECO:0007669"/>
    <property type="project" value="TreeGrafter"/>
</dbReference>
<dbReference type="InterPro" id="IPR001611">
    <property type="entry name" value="Leu-rich_rpt"/>
</dbReference>
<keyword evidence="1" id="KW-0433">Leucine-rich repeat</keyword>
<evidence type="ECO:0000313" key="4">
    <source>
        <dbReference type="EMBL" id="GFO15450.1"/>
    </source>
</evidence>
<dbReference type="SUPFAM" id="SSF52058">
    <property type="entry name" value="L domain-like"/>
    <property type="match status" value="1"/>
</dbReference>
<keyword evidence="3" id="KW-0677">Repeat</keyword>
<organism evidence="4 5">
    <name type="scientific">Plakobranchus ocellatus</name>
    <dbReference type="NCBI Taxonomy" id="259542"/>
    <lineage>
        <taxon>Eukaryota</taxon>
        <taxon>Metazoa</taxon>
        <taxon>Spiralia</taxon>
        <taxon>Lophotrochozoa</taxon>
        <taxon>Mollusca</taxon>
        <taxon>Gastropoda</taxon>
        <taxon>Heterobranchia</taxon>
        <taxon>Euthyneura</taxon>
        <taxon>Panpulmonata</taxon>
        <taxon>Sacoglossa</taxon>
        <taxon>Placobranchoidea</taxon>
        <taxon>Plakobranchidae</taxon>
        <taxon>Plakobranchus</taxon>
    </lineage>
</organism>
<dbReference type="InterPro" id="IPR050541">
    <property type="entry name" value="LRR_TM_domain-containing"/>
</dbReference>
<dbReference type="InterPro" id="IPR003591">
    <property type="entry name" value="Leu-rich_rpt_typical-subtyp"/>
</dbReference>
<evidence type="ECO:0000256" key="3">
    <source>
        <dbReference type="ARBA" id="ARBA00022737"/>
    </source>
</evidence>
<dbReference type="InterPro" id="IPR032675">
    <property type="entry name" value="LRR_dom_sf"/>
</dbReference>
<dbReference type="PANTHER" id="PTHR24369">
    <property type="entry name" value="ANTIGEN BSP, PUTATIVE-RELATED"/>
    <property type="match status" value="1"/>
</dbReference>
<dbReference type="Gene3D" id="3.80.10.10">
    <property type="entry name" value="Ribonuclease Inhibitor"/>
    <property type="match status" value="1"/>
</dbReference>
<accession>A0AAV4B8M5</accession>
<dbReference type="Pfam" id="PF13855">
    <property type="entry name" value="LRR_8"/>
    <property type="match status" value="1"/>
</dbReference>
<keyword evidence="5" id="KW-1185">Reference proteome</keyword>
<name>A0AAV4B8M5_9GAST</name>
<keyword evidence="2" id="KW-0732">Signal</keyword>
<protein>
    <submittedName>
        <fullName evidence="4">Slit and ntrk-like protein 4</fullName>
    </submittedName>
</protein>
<evidence type="ECO:0000256" key="2">
    <source>
        <dbReference type="ARBA" id="ARBA00022729"/>
    </source>
</evidence>
<dbReference type="EMBL" id="BLXT01004610">
    <property type="protein sequence ID" value="GFO15450.1"/>
    <property type="molecule type" value="Genomic_DNA"/>
</dbReference>
<proteinExistence type="predicted"/>
<dbReference type="AlphaFoldDB" id="A0AAV4B8M5"/>
<comment type="caution">
    <text evidence="4">The sequence shown here is derived from an EMBL/GenBank/DDBJ whole genome shotgun (WGS) entry which is preliminary data.</text>
</comment>
<reference evidence="4 5" key="1">
    <citation type="journal article" date="2021" name="Elife">
        <title>Chloroplast acquisition without the gene transfer in kleptoplastic sea slugs, Plakobranchus ocellatus.</title>
        <authorList>
            <person name="Maeda T."/>
            <person name="Takahashi S."/>
            <person name="Yoshida T."/>
            <person name="Shimamura S."/>
            <person name="Takaki Y."/>
            <person name="Nagai Y."/>
            <person name="Toyoda A."/>
            <person name="Suzuki Y."/>
            <person name="Arimoto A."/>
            <person name="Ishii H."/>
            <person name="Satoh N."/>
            <person name="Nishiyama T."/>
            <person name="Hasebe M."/>
            <person name="Maruyama T."/>
            <person name="Minagawa J."/>
            <person name="Obokata J."/>
            <person name="Shigenobu S."/>
        </authorList>
    </citation>
    <scope>NUCLEOTIDE SEQUENCE [LARGE SCALE GENOMIC DNA]</scope>
</reference>
<dbReference type="PROSITE" id="PS51450">
    <property type="entry name" value="LRR"/>
    <property type="match status" value="1"/>
</dbReference>
<dbReference type="Proteomes" id="UP000735302">
    <property type="component" value="Unassembled WGS sequence"/>
</dbReference>
<gene>
    <name evidence="4" type="ORF">PoB_004195500</name>
</gene>
<evidence type="ECO:0000313" key="5">
    <source>
        <dbReference type="Proteomes" id="UP000735302"/>
    </source>
</evidence>